<accession>A0A6A7A0I4</accession>
<evidence type="ECO:0000313" key="3">
    <source>
        <dbReference type="Proteomes" id="UP000799424"/>
    </source>
</evidence>
<sequence length="460" mass="51838">MADCQSPETRIAPETSTGINSLIAAANKQDRFKLLEDDSVPAGNLDISIHPILGYFDCDGPMNQMLLLASHFLAHDTILTFFVPLIFGRELTTTDRGLRKTYLSDPLTNASDTRRRELVNSTREALHCLAHSIQFDWMRTDKRVYARTTVSSIKSVHAPSCCTAFQRKVTPKIEMNTRFKVFYTDKNGYLASSRCAQFRHDFLFASTIVHELVHAMGVMRRGHTYEEWICADHPSTEWGYAWEHFMFGCIINPQNRDQPGTSLLMKKAWADGKIAEDAGGKEYSNVSMPYIAQWFRQETWDIVAEQGPIAIPPPTTNFKIQSAHRYGAWIVSTDSVNIKQDIVALQLQWKQQRRKLEACGIPQTTSIKIFWRSQSKEALQRHNVATPSRIPRKAQQYPAYGKKPHVSKVTCTTGSKTVKRSAVTKTAPPPHAPQSNALGVSRKRPAEATDSGRAGKVTKR</sequence>
<evidence type="ECO:0000256" key="1">
    <source>
        <dbReference type="SAM" id="MobiDB-lite"/>
    </source>
</evidence>
<gene>
    <name evidence="2" type="ORF">CC86DRAFT_292963</name>
</gene>
<reference evidence="2" key="1">
    <citation type="journal article" date="2020" name="Stud. Mycol.">
        <title>101 Dothideomycetes genomes: a test case for predicting lifestyles and emergence of pathogens.</title>
        <authorList>
            <person name="Haridas S."/>
            <person name="Albert R."/>
            <person name="Binder M."/>
            <person name="Bloem J."/>
            <person name="Labutti K."/>
            <person name="Salamov A."/>
            <person name="Andreopoulos B."/>
            <person name="Baker S."/>
            <person name="Barry K."/>
            <person name="Bills G."/>
            <person name="Bluhm B."/>
            <person name="Cannon C."/>
            <person name="Castanera R."/>
            <person name="Culley D."/>
            <person name="Daum C."/>
            <person name="Ezra D."/>
            <person name="Gonzalez J."/>
            <person name="Henrissat B."/>
            <person name="Kuo A."/>
            <person name="Liang C."/>
            <person name="Lipzen A."/>
            <person name="Lutzoni F."/>
            <person name="Magnuson J."/>
            <person name="Mondo S."/>
            <person name="Nolan M."/>
            <person name="Ohm R."/>
            <person name="Pangilinan J."/>
            <person name="Park H.-J."/>
            <person name="Ramirez L."/>
            <person name="Alfaro M."/>
            <person name="Sun H."/>
            <person name="Tritt A."/>
            <person name="Yoshinaga Y."/>
            <person name="Zwiers L.-H."/>
            <person name="Turgeon B."/>
            <person name="Goodwin S."/>
            <person name="Spatafora J."/>
            <person name="Crous P."/>
            <person name="Grigoriev I."/>
        </authorList>
    </citation>
    <scope>NUCLEOTIDE SEQUENCE</scope>
    <source>
        <strain evidence="2">CBS 113818</strain>
    </source>
</reference>
<proteinExistence type="predicted"/>
<feature type="region of interest" description="Disordered" evidence="1">
    <location>
        <begin position="381"/>
        <end position="460"/>
    </location>
</feature>
<dbReference type="OrthoDB" id="10254945at2759"/>
<keyword evidence="3" id="KW-1185">Reference proteome</keyword>
<dbReference type="EMBL" id="MU006226">
    <property type="protein sequence ID" value="KAF2826279.1"/>
    <property type="molecule type" value="Genomic_DNA"/>
</dbReference>
<organism evidence="2 3">
    <name type="scientific">Ophiobolus disseminans</name>
    <dbReference type="NCBI Taxonomy" id="1469910"/>
    <lineage>
        <taxon>Eukaryota</taxon>
        <taxon>Fungi</taxon>
        <taxon>Dikarya</taxon>
        <taxon>Ascomycota</taxon>
        <taxon>Pezizomycotina</taxon>
        <taxon>Dothideomycetes</taxon>
        <taxon>Pleosporomycetidae</taxon>
        <taxon>Pleosporales</taxon>
        <taxon>Pleosporineae</taxon>
        <taxon>Phaeosphaeriaceae</taxon>
        <taxon>Ophiobolus</taxon>
    </lineage>
</organism>
<dbReference type="Proteomes" id="UP000799424">
    <property type="component" value="Unassembled WGS sequence"/>
</dbReference>
<dbReference type="AlphaFoldDB" id="A0A6A7A0I4"/>
<name>A0A6A7A0I4_9PLEO</name>
<evidence type="ECO:0000313" key="2">
    <source>
        <dbReference type="EMBL" id="KAF2826279.1"/>
    </source>
</evidence>
<protein>
    <submittedName>
        <fullName evidence="2">Uncharacterized protein</fullName>
    </submittedName>
</protein>